<evidence type="ECO:0000313" key="3">
    <source>
        <dbReference type="EMBL" id="KAH6696952.1"/>
    </source>
</evidence>
<evidence type="ECO:0000313" key="4">
    <source>
        <dbReference type="Proteomes" id="UP000770015"/>
    </source>
</evidence>
<sequence length="219" mass="23393">MKFFTPLALASLAIAAPLVPVVDTPGLAIPKSFIPESTMTDSELLRRVASPSRTRAGGGSDTVNKLAVETFKPTTTGIKKKIPPRAQSDLPSTHESGPLASPKIPRILIPIPPSVEAIKTAGLNIVKDISTTVKQKLKLLPRILGTDASALGEVENIARDLSYDDLEYSQAVKDFLKARQVDGLDSFTESSFDEELPILKTARDVGFIGQEDGNAVEAC</sequence>
<evidence type="ECO:0000256" key="1">
    <source>
        <dbReference type="SAM" id="MobiDB-lite"/>
    </source>
</evidence>
<comment type="caution">
    <text evidence="3">The sequence shown here is derived from an EMBL/GenBank/DDBJ whole genome shotgun (WGS) entry which is preliminary data.</text>
</comment>
<dbReference type="Proteomes" id="UP000770015">
    <property type="component" value="Unassembled WGS sequence"/>
</dbReference>
<feature type="signal peptide" evidence="2">
    <location>
        <begin position="1"/>
        <end position="15"/>
    </location>
</feature>
<name>A0A9P8VMP0_9PEZI</name>
<reference evidence="3" key="1">
    <citation type="journal article" date="2021" name="Nat. Commun.">
        <title>Genetic determinants of endophytism in the Arabidopsis root mycobiome.</title>
        <authorList>
            <person name="Mesny F."/>
            <person name="Miyauchi S."/>
            <person name="Thiergart T."/>
            <person name="Pickel B."/>
            <person name="Atanasova L."/>
            <person name="Karlsson M."/>
            <person name="Huettel B."/>
            <person name="Barry K.W."/>
            <person name="Haridas S."/>
            <person name="Chen C."/>
            <person name="Bauer D."/>
            <person name="Andreopoulos W."/>
            <person name="Pangilinan J."/>
            <person name="LaButti K."/>
            <person name="Riley R."/>
            <person name="Lipzen A."/>
            <person name="Clum A."/>
            <person name="Drula E."/>
            <person name="Henrissat B."/>
            <person name="Kohler A."/>
            <person name="Grigoriev I.V."/>
            <person name="Martin F.M."/>
            <person name="Hacquard S."/>
        </authorList>
    </citation>
    <scope>NUCLEOTIDE SEQUENCE</scope>
    <source>
        <strain evidence="3">MPI-SDFR-AT-0117</strain>
    </source>
</reference>
<evidence type="ECO:0000256" key="2">
    <source>
        <dbReference type="SAM" id="SignalP"/>
    </source>
</evidence>
<proteinExistence type="predicted"/>
<protein>
    <submittedName>
        <fullName evidence="3">Uncharacterized protein</fullName>
    </submittedName>
</protein>
<accession>A0A9P8VMP0</accession>
<dbReference type="EMBL" id="JAGSXJ010000001">
    <property type="protein sequence ID" value="KAH6696952.1"/>
    <property type="molecule type" value="Genomic_DNA"/>
</dbReference>
<feature type="chain" id="PRO_5040137022" evidence="2">
    <location>
        <begin position="16"/>
        <end position="219"/>
    </location>
</feature>
<organism evidence="3 4">
    <name type="scientific">Plectosphaerella plurivora</name>
    <dbReference type="NCBI Taxonomy" id="936078"/>
    <lineage>
        <taxon>Eukaryota</taxon>
        <taxon>Fungi</taxon>
        <taxon>Dikarya</taxon>
        <taxon>Ascomycota</taxon>
        <taxon>Pezizomycotina</taxon>
        <taxon>Sordariomycetes</taxon>
        <taxon>Hypocreomycetidae</taxon>
        <taxon>Glomerellales</taxon>
        <taxon>Plectosphaerellaceae</taxon>
        <taxon>Plectosphaerella</taxon>
    </lineage>
</organism>
<keyword evidence="2" id="KW-0732">Signal</keyword>
<feature type="region of interest" description="Disordered" evidence="1">
    <location>
        <begin position="77"/>
        <end position="99"/>
    </location>
</feature>
<gene>
    <name evidence="3" type="ORF">F5X68DRAFT_226350</name>
</gene>
<keyword evidence="4" id="KW-1185">Reference proteome</keyword>
<dbReference type="AlphaFoldDB" id="A0A9P8VMP0"/>